<evidence type="ECO:0000313" key="5">
    <source>
        <dbReference type="Proteomes" id="UP000003704"/>
    </source>
</evidence>
<accession>I7Z904</accession>
<dbReference type="InterPro" id="IPR039378">
    <property type="entry name" value="RNase_T2_prok"/>
</dbReference>
<feature type="chain" id="PRO_5003713050" evidence="3">
    <location>
        <begin position="21"/>
        <end position="219"/>
    </location>
</feature>
<dbReference type="InterPro" id="IPR001568">
    <property type="entry name" value="RNase_T2-like"/>
</dbReference>
<proteinExistence type="inferred from homology"/>
<dbReference type="AlphaFoldDB" id="I7Z904"/>
<dbReference type="Pfam" id="PF00445">
    <property type="entry name" value="Ribonuclease_T2"/>
    <property type="match status" value="1"/>
</dbReference>
<evidence type="ECO:0000256" key="3">
    <source>
        <dbReference type="SAM" id="SignalP"/>
    </source>
</evidence>
<evidence type="ECO:0000313" key="4">
    <source>
        <dbReference type="EMBL" id="EIT68147.1"/>
    </source>
</evidence>
<sequence length="219" mass="24684">MRFGALVATALLAFCGSAVFVDEARADGVPRGFDGHFDYWVLALSWSPQHCATTQKPDTTQCGAQRSYGFVVHGLWPQYERGFPSSCGKAAYVPEALIDSLLPIMPSKPLILHEWRKHGTCSGLDAQHYFGKLRQVFEKLRIPSVYRALDQPLLQAPQQIESEWMRSNPGLRADGIALQCSGRYFSELRICYDRQMDPRACGRDLDDRCDAQALFRPLR</sequence>
<dbReference type="RefSeq" id="WP_007187517.1">
    <property type="nucleotide sequence ID" value="NZ_AKGD01000004.1"/>
</dbReference>
<evidence type="ECO:0000256" key="1">
    <source>
        <dbReference type="ARBA" id="ARBA00007469"/>
    </source>
</evidence>
<keyword evidence="3" id="KW-0732">Signal</keyword>
<gene>
    <name evidence="4" type="ORF">WQQ_45820</name>
</gene>
<keyword evidence="5" id="KW-1185">Reference proteome</keyword>
<comment type="similarity">
    <text evidence="1 2">Belongs to the RNase T2 family.</text>
</comment>
<dbReference type="GO" id="GO:0006401">
    <property type="term" value="P:RNA catabolic process"/>
    <property type="evidence" value="ECO:0007669"/>
    <property type="project" value="TreeGrafter"/>
</dbReference>
<organism evidence="4 5">
    <name type="scientific">Hydrocarboniphaga effusa AP103</name>
    <dbReference type="NCBI Taxonomy" id="1172194"/>
    <lineage>
        <taxon>Bacteria</taxon>
        <taxon>Pseudomonadati</taxon>
        <taxon>Pseudomonadota</taxon>
        <taxon>Gammaproteobacteria</taxon>
        <taxon>Nevskiales</taxon>
        <taxon>Nevskiaceae</taxon>
        <taxon>Hydrocarboniphaga</taxon>
    </lineage>
</organism>
<dbReference type="Gene3D" id="3.90.730.10">
    <property type="entry name" value="Ribonuclease T2-like"/>
    <property type="match status" value="1"/>
</dbReference>
<evidence type="ECO:0000256" key="2">
    <source>
        <dbReference type="RuleBase" id="RU004328"/>
    </source>
</evidence>
<dbReference type="GO" id="GO:0003723">
    <property type="term" value="F:RNA binding"/>
    <property type="evidence" value="ECO:0007669"/>
    <property type="project" value="InterPro"/>
</dbReference>
<feature type="signal peptide" evidence="3">
    <location>
        <begin position="1"/>
        <end position="20"/>
    </location>
</feature>
<dbReference type="InterPro" id="IPR036430">
    <property type="entry name" value="RNase_T2-like_sf"/>
</dbReference>
<reference evidence="4 5" key="1">
    <citation type="journal article" date="2012" name="J. Bacteriol.">
        <title>Genome Sequence of n-Alkane-Degrading Hydrocarboniphaga effusa Strain AP103T (ATCC BAA-332T).</title>
        <authorList>
            <person name="Chang H.K."/>
            <person name="Zylstra G.J."/>
            <person name="Chae J.C."/>
        </authorList>
    </citation>
    <scope>NUCLEOTIDE SEQUENCE [LARGE SCALE GENOMIC DNA]</scope>
    <source>
        <strain evidence="4 5">AP103</strain>
    </source>
</reference>
<dbReference type="PANTHER" id="PTHR11240">
    <property type="entry name" value="RIBONUCLEASE T2"/>
    <property type="match status" value="1"/>
</dbReference>
<dbReference type="PATRIC" id="fig|1172194.4.peg.4443"/>
<name>I7Z904_9GAMM</name>
<dbReference type="STRING" id="1172194.WQQ_45820"/>
<dbReference type="GO" id="GO:0033897">
    <property type="term" value="F:ribonuclease T2 activity"/>
    <property type="evidence" value="ECO:0007669"/>
    <property type="project" value="InterPro"/>
</dbReference>
<dbReference type="SUPFAM" id="SSF55895">
    <property type="entry name" value="Ribonuclease Rh-like"/>
    <property type="match status" value="1"/>
</dbReference>
<dbReference type="PROSITE" id="PS00530">
    <property type="entry name" value="RNASE_T2_1"/>
    <property type="match status" value="1"/>
</dbReference>
<dbReference type="OrthoDB" id="4720638at2"/>
<protein>
    <submittedName>
        <fullName evidence="4">Uncharacterized protein</fullName>
    </submittedName>
</protein>
<dbReference type="EMBL" id="AKGD01000004">
    <property type="protein sequence ID" value="EIT68147.1"/>
    <property type="molecule type" value="Genomic_DNA"/>
</dbReference>
<dbReference type="Proteomes" id="UP000003704">
    <property type="component" value="Unassembled WGS sequence"/>
</dbReference>
<dbReference type="PANTHER" id="PTHR11240:SF22">
    <property type="entry name" value="RIBONUCLEASE T2"/>
    <property type="match status" value="1"/>
</dbReference>
<dbReference type="CDD" id="cd01062">
    <property type="entry name" value="RNase_T2_prok"/>
    <property type="match status" value="1"/>
</dbReference>
<dbReference type="InterPro" id="IPR018188">
    <property type="entry name" value="RNase_T2_His_AS_1"/>
</dbReference>
<comment type="caution">
    <text evidence="4">The sequence shown here is derived from an EMBL/GenBank/DDBJ whole genome shotgun (WGS) entry which is preliminary data.</text>
</comment>